<reference evidence="1" key="1">
    <citation type="journal article" date="2023" name="Mol. Phylogenet. Evol.">
        <title>Genome-scale phylogeny and comparative genomics of the fungal order Sordariales.</title>
        <authorList>
            <person name="Hensen N."/>
            <person name="Bonometti L."/>
            <person name="Westerberg I."/>
            <person name="Brannstrom I.O."/>
            <person name="Guillou S."/>
            <person name="Cros-Aarteil S."/>
            <person name="Calhoun S."/>
            <person name="Haridas S."/>
            <person name="Kuo A."/>
            <person name="Mondo S."/>
            <person name="Pangilinan J."/>
            <person name="Riley R."/>
            <person name="LaButti K."/>
            <person name="Andreopoulos B."/>
            <person name="Lipzen A."/>
            <person name="Chen C."/>
            <person name="Yan M."/>
            <person name="Daum C."/>
            <person name="Ng V."/>
            <person name="Clum A."/>
            <person name="Steindorff A."/>
            <person name="Ohm R.A."/>
            <person name="Martin F."/>
            <person name="Silar P."/>
            <person name="Natvig D.O."/>
            <person name="Lalanne C."/>
            <person name="Gautier V."/>
            <person name="Ament-Velasquez S.L."/>
            <person name="Kruys A."/>
            <person name="Hutchinson M.I."/>
            <person name="Powell A.J."/>
            <person name="Barry K."/>
            <person name="Miller A.N."/>
            <person name="Grigoriev I.V."/>
            <person name="Debuchy R."/>
            <person name="Gladieux P."/>
            <person name="Hiltunen Thoren M."/>
            <person name="Johannesson H."/>
        </authorList>
    </citation>
    <scope>NUCLEOTIDE SEQUENCE</scope>
    <source>
        <strain evidence="1">PSN243</strain>
    </source>
</reference>
<comment type="caution">
    <text evidence="1">The sequence shown here is derived from an EMBL/GenBank/DDBJ whole genome shotgun (WGS) entry which is preliminary data.</text>
</comment>
<evidence type="ECO:0000313" key="2">
    <source>
        <dbReference type="Proteomes" id="UP001321760"/>
    </source>
</evidence>
<sequence length="520" mass="58238">MAGLPQEIIRRIVDLTPNSEDGRPHRAALSSVSDTFRSAVERTTFREFTVHHWPQTNQTEWLNLLKFIRNRPERIVSVRSLFFEIHLPYYFEEVPLVDLPGFLSTDESEFMAANYTQHGVSAAEFDRVRTPQYLLGQTLDVLRSTPRRYQSLSFFHICITQMALQAGYASPRDPVNIFEINKGLHKLAAGMDPVPSIKHIATLHNLCTGSESLVALSSNCPRWSPSFGGFQNSTSAGHCRSFTRALEHFKMPRSTMALELQLGPFNSWFPSHDLPLADMLGPAAEDPFCLALHRMIDESNLKTVTYSGPVHPSLFWPSFRKDGDDSVWPKVEHLAIRFHMHGDPSGRWYFDRPSLEGLPLEDAVDPVADPTRRARQGAGDTPIPYLAPAESVEDIDEAAVWASNVLAADFAPIHDRNKPSEKTLQPLLEAFPRLLASMPELRSAVLSMRLPPKGESALAIVYVGAGEHAAAEERIPLDEQIRDKTLPRVYLALNEWLPGCDADSNSRGHLTFQQPFSAIS</sequence>
<proteinExistence type="predicted"/>
<accession>A0AAV9GUG4</accession>
<dbReference type="Proteomes" id="UP001321760">
    <property type="component" value="Unassembled WGS sequence"/>
</dbReference>
<reference evidence="1" key="2">
    <citation type="submission" date="2023-05" db="EMBL/GenBank/DDBJ databases">
        <authorList>
            <consortium name="Lawrence Berkeley National Laboratory"/>
            <person name="Steindorff A."/>
            <person name="Hensen N."/>
            <person name="Bonometti L."/>
            <person name="Westerberg I."/>
            <person name="Brannstrom I.O."/>
            <person name="Guillou S."/>
            <person name="Cros-Aarteil S."/>
            <person name="Calhoun S."/>
            <person name="Haridas S."/>
            <person name="Kuo A."/>
            <person name="Mondo S."/>
            <person name="Pangilinan J."/>
            <person name="Riley R."/>
            <person name="Labutti K."/>
            <person name="Andreopoulos B."/>
            <person name="Lipzen A."/>
            <person name="Chen C."/>
            <person name="Yanf M."/>
            <person name="Daum C."/>
            <person name="Ng V."/>
            <person name="Clum A."/>
            <person name="Ohm R."/>
            <person name="Martin F."/>
            <person name="Silar P."/>
            <person name="Natvig D."/>
            <person name="Lalanne C."/>
            <person name="Gautier V."/>
            <person name="Ament-Velasquez S.L."/>
            <person name="Kruys A."/>
            <person name="Hutchinson M.I."/>
            <person name="Powell A.J."/>
            <person name="Barry K."/>
            <person name="Miller A.N."/>
            <person name="Grigoriev I.V."/>
            <person name="Debuchy R."/>
            <person name="Gladieux P."/>
            <person name="Thoren M.H."/>
            <person name="Johannesson H."/>
        </authorList>
    </citation>
    <scope>NUCLEOTIDE SEQUENCE</scope>
    <source>
        <strain evidence="1">PSN243</strain>
    </source>
</reference>
<protein>
    <recommendedName>
        <fullName evidence="3">F-box domain-containing protein</fullName>
    </recommendedName>
</protein>
<dbReference type="AlphaFoldDB" id="A0AAV9GUG4"/>
<evidence type="ECO:0008006" key="3">
    <source>
        <dbReference type="Google" id="ProtNLM"/>
    </source>
</evidence>
<organism evidence="1 2">
    <name type="scientific">Podospora aff. communis PSN243</name>
    <dbReference type="NCBI Taxonomy" id="3040156"/>
    <lineage>
        <taxon>Eukaryota</taxon>
        <taxon>Fungi</taxon>
        <taxon>Dikarya</taxon>
        <taxon>Ascomycota</taxon>
        <taxon>Pezizomycotina</taxon>
        <taxon>Sordariomycetes</taxon>
        <taxon>Sordariomycetidae</taxon>
        <taxon>Sordariales</taxon>
        <taxon>Podosporaceae</taxon>
        <taxon>Podospora</taxon>
    </lineage>
</organism>
<gene>
    <name evidence="1" type="ORF">QBC34DRAFT_435425</name>
</gene>
<keyword evidence="2" id="KW-1185">Reference proteome</keyword>
<evidence type="ECO:0000313" key="1">
    <source>
        <dbReference type="EMBL" id="KAK4452569.1"/>
    </source>
</evidence>
<name>A0AAV9GUG4_9PEZI</name>
<dbReference type="EMBL" id="MU865923">
    <property type="protein sequence ID" value="KAK4452569.1"/>
    <property type="molecule type" value="Genomic_DNA"/>
</dbReference>